<evidence type="ECO:0000259" key="2">
    <source>
        <dbReference type="Pfam" id="PF13472"/>
    </source>
</evidence>
<dbReference type="InterPro" id="IPR013830">
    <property type="entry name" value="SGNH_hydro"/>
</dbReference>
<dbReference type="InterPro" id="IPR036514">
    <property type="entry name" value="SGNH_hydro_sf"/>
</dbReference>
<dbReference type="PANTHER" id="PTHR30383">
    <property type="entry name" value="THIOESTERASE 1/PROTEASE 1/LYSOPHOSPHOLIPASE L1"/>
    <property type="match status" value="1"/>
</dbReference>
<dbReference type="CDD" id="cd01834">
    <property type="entry name" value="SGNH_hydrolase_like_2"/>
    <property type="match status" value="1"/>
</dbReference>
<feature type="signal peptide" evidence="1">
    <location>
        <begin position="1"/>
        <end position="27"/>
    </location>
</feature>
<keyword evidence="1" id="KW-0732">Signal</keyword>
<feature type="chain" id="PRO_5022812939" evidence="1">
    <location>
        <begin position="28"/>
        <end position="246"/>
    </location>
</feature>
<dbReference type="RefSeq" id="WP_039451855.1">
    <property type="nucleotide sequence ID" value="NZ_CP043329.1"/>
</dbReference>
<dbReference type="InterPro" id="IPR006311">
    <property type="entry name" value="TAT_signal"/>
</dbReference>
<dbReference type="KEGG" id="pej:FYC62_03040"/>
<dbReference type="SUPFAM" id="SSF52266">
    <property type="entry name" value="SGNH hydrolase"/>
    <property type="match status" value="1"/>
</dbReference>
<dbReference type="Proteomes" id="UP000323653">
    <property type="component" value="Chromosome"/>
</dbReference>
<name>A0A5C0VDE5_9SPHI</name>
<keyword evidence="3" id="KW-0378">Hydrolase</keyword>
<evidence type="ECO:0000313" key="4">
    <source>
        <dbReference type="Proteomes" id="UP000323653"/>
    </source>
</evidence>
<sequence length="246" mass="27373">MIKRRAFLKGTSMAGVLALSIPEIVQAAMPKAAGIKLQKGDVILFQGDSITDAGRKKDDLNFNTPNSLGGGYAVQAAAEMLLKHPDKELKIYNKGISGNKVYQLAERWEKDCLELKPQVLSILIGVNDYWHKHNGKYDGTIETYKKDFRALLTKTKASLPNIKFIIGEPFAVKGIKAVDESWYPAFDEYRKAAKEIADEFQAVFIPYQKVFDEAQKSAPGVYWTYDGVHPSLAGAKLMAEAWLKAI</sequence>
<dbReference type="Pfam" id="PF13472">
    <property type="entry name" value="Lipase_GDSL_2"/>
    <property type="match status" value="1"/>
</dbReference>
<reference evidence="3 4" key="1">
    <citation type="submission" date="2019-08" db="EMBL/GenBank/DDBJ databases">
        <title>Pedobacter sp. nov., isolated from Han river, South Korea.</title>
        <authorList>
            <person name="Lee D.-H."/>
            <person name="Kim Y.-S."/>
            <person name="Hwang E.-M."/>
            <person name="Le Tran T.C."/>
            <person name="Cha C.-J."/>
        </authorList>
    </citation>
    <scope>NUCLEOTIDE SEQUENCE [LARGE SCALE GENOMIC DNA]</scope>
    <source>
        <strain evidence="3 4">CJ43</strain>
    </source>
</reference>
<dbReference type="InterPro" id="IPR051532">
    <property type="entry name" value="Ester_Hydrolysis_Enzymes"/>
</dbReference>
<evidence type="ECO:0000313" key="3">
    <source>
        <dbReference type="EMBL" id="QEK50755.1"/>
    </source>
</evidence>
<organism evidence="3 4">
    <name type="scientific">Pedobacter aquae</name>
    <dbReference type="NCBI Taxonomy" id="2605747"/>
    <lineage>
        <taxon>Bacteria</taxon>
        <taxon>Pseudomonadati</taxon>
        <taxon>Bacteroidota</taxon>
        <taxon>Sphingobacteriia</taxon>
        <taxon>Sphingobacteriales</taxon>
        <taxon>Sphingobacteriaceae</taxon>
        <taxon>Pedobacter</taxon>
    </lineage>
</organism>
<dbReference type="PROSITE" id="PS51318">
    <property type="entry name" value="TAT"/>
    <property type="match status" value="1"/>
</dbReference>
<dbReference type="PANTHER" id="PTHR30383:SF5">
    <property type="entry name" value="SGNH HYDROLASE-TYPE ESTERASE DOMAIN-CONTAINING PROTEIN"/>
    <property type="match status" value="1"/>
</dbReference>
<gene>
    <name evidence="3" type="ORF">FYC62_03040</name>
</gene>
<keyword evidence="4" id="KW-1185">Reference proteome</keyword>
<evidence type="ECO:0000256" key="1">
    <source>
        <dbReference type="SAM" id="SignalP"/>
    </source>
</evidence>
<dbReference type="Gene3D" id="3.40.50.1110">
    <property type="entry name" value="SGNH hydrolase"/>
    <property type="match status" value="1"/>
</dbReference>
<accession>A0A5C0VDE5</accession>
<feature type="domain" description="SGNH hydrolase-type esterase" evidence="2">
    <location>
        <begin position="47"/>
        <end position="236"/>
    </location>
</feature>
<protein>
    <submittedName>
        <fullName evidence="3">SGNH/GDSL hydrolase family protein</fullName>
    </submittedName>
</protein>
<dbReference type="EMBL" id="CP043329">
    <property type="protein sequence ID" value="QEK50755.1"/>
    <property type="molecule type" value="Genomic_DNA"/>
</dbReference>
<dbReference type="AlphaFoldDB" id="A0A5C0VDE5"/>
<proteinExistence type="predicted"/>
<dbReference type="GO" id="GO:0004622">
    <property type="term" value="F:phosphatidylcholine lysophospholipase activity"/>
    <property type="evidence" value="ECO:0007669"/>
    <property type="project" value="TreeGrafter"/>
</dbReference>